<keyword evidence="5" id="KW-0853">WD repeat</keyword>
<dbReference type="HAMAP" id="MF_01343_B">
    <property type="entry name" value="Ribosomal_uS15_B"/>
    <property type="match status" value="1"/>
</dbReference>
<dbReference type="EMBL" id="LHPG02000013">
    <property type="protein sequence ID" value="PRW44605.1"/>
    <property type="molecule type" value="Genomic_DNA"/>
</dbReference>
<dbReference type="CDD" id="cd00353">
    <property type="entry name" value="Ribosomal_S15p_S13e"/>
    <property type="match status" value="1"/>
</dbReference>
<dbReference type="InterPro" id="IPR036322">
    <property type="entry name" value="WD40_repeat_dom_sf"/>
</dbReference>
<protein>
    <recommendedName>
        <fullName evidence="4">Small ribosomal subunit protein uS15c</fullName>
    </recommendedName>
</protein>
<dbReference type="Gene3D" id="2.130.10.10">
    <property type="entry name" value="YVTN repeat-like/Quinoprotein amine dehydrogenase"/>
    <property type="match status" value="2"/>
</dbReference>
<evidence type="ECO:0000313" key="7">
    <source>
        <dbReference type="EMBL" id="PRW44605.1"/>
    </source>
</evidence>
<dbReference type="AlphaFoldDB" id="A0A2P6TKK2"/>
<evidence type="ECO:0000256" key="1">
    <source>
        <dbReference type="ARBA" id="ARBA00008434"/>
    </source>
</evidence>
<evidence type="ECO:0000256" key="5">
    <source>
        <dbReference type="PROSITE-ProRule" id="PRU00221"/>
    </source>
</evidence>
<dbReference type="InterPro" id="IPR005290">
    <property type="entry name" value="Ribosomal_uS15_bac-type"/>
</dbReference>
<dbReference type="Pfam" id="PF00400">
    <property type="entry name" value="WD40"/>
    <property type="match status" value="2"/>
</dbReference>
<feature type="compositionally biased region" description="Low complexity" evidence="6">
    <location>
        <begin position="186"/>
        <end position="200"/>
    </location>
</feature>
<dbReference type="InterPro" id="IPR015943">
    <property type="entry name" value="WD40/YVTN_repeat-like_dom_sf"/>
</dbReference>
<comment type="caution">
    <text evidence="7">The sequence shown here is derived from an EMBL/GenBank/DDBJ whole genome shotgun (WGS) entry which is preliminary data.</text>
</comment>
<dbReference type="InterPro" id="IPR009068">
    <property type="entry name" value="uS15_NS1_RNA-bd_sf"/>
</dbReference>
<dbReference type="Gene3D" id="6.10.250.3130">
    <property type="match status" value="1"/>
</dbReference>
<dbReference type="SMART" id="SM01387">
    <property type="entry name" value="Ribosomal_S15"/>
    <property type="match status" value="1"/>
</dbReference>
<dbReference type="SMART" id="SM00320">
    <property type="entry name" value="WD40"/>
    <property type="match status" value="6"/>
</dbReference>
<dbReference type="OrthoDB" id="273771at2759"/>
<accession>A0A2P6TKK2</accession>
<gene>
    <name evidence="7" type="ORF">C2E21_6708</name>
</gene>
<dbReference type="FunFam" id="1.10.287.10:FF:000002">
    <property type="entry name" value="30S ribosomal protein S15"/>
    <property type="match status" value="1"/>
</dbReference>
<feature type="repeat" description="WD" evidence="5">
    <location>
        <begin position="668"/>
        <end position="708"/>
    </location>
</feature>
<evidence type="ECO:0000256" key="4">
    <source>
        <dbReference type="ARBA" id="ARBA00035250"/>
    </source>
</evidence>
<dbReference type="InterPro" id="IPR000589">
    <property type="entry name" value="Ribosomal_uS15"/>
</dbReference>
<keyword evidence="2" id="KW-0689">Ribosomal protein</keyword>
<dbReference type="GO" id="GO:0005840">
    <property type="term" value="C:ribosome"/>
    <property type="evidence" value="ECO:0007669"/>
    <property type="project" value="UniProtKB-KW"/>
</dbReference>
<dbReference type="InterPro" id="IPR001680">
    <property type="entry name" value="WD40_rpt"/>
</dbReference>
<dbReference type="GO" id="GO:1990904">
    <property type="term" value="C:ribonucleoprotein complex"/>
    <property type="evidence" value="ECO:0007669"/>
    <property type="project" value="UniProtKB-KW"/>
</dbReference>
<feature type="region of interest" description="Disordered" evidence="6">
    <location>
        <begin position="302"/>
        <end position="326"/>
    </location>
</feature>
<dbReference type="SUPFAM" id="SSF47060">
    <property type="entry name" value="S15/NS1 RNA-binding domain"/>
    <property type="match status" value="1"/>
</dbReference>
<evidence type="ECO:0000256" key="6">
    <source>
        <dbReference type="SAM" id="MobiDB-lite"/>
    </source>
</evidence>
<proteinExistence type="inferred from homology"/>
<dbReference type="GO" id="GO:0010224">
    <property type="term" value="P:response to UV-B"/>
    <property type="evidence" value="ECO:0007669"/>
    <property type="project" value="TreeGrafter"/>
</dbReference>
<name>A0A2P6TKK2_CHLSO</name>
<keyword evidence="8" id="KW-1185">Reference proteome</keyword>
<dbReference type="Proteomes" id="UP000239899">
    <property type="component" value="Unassembled WGS sequence"/>
</dbReference>
<dbReference type="NCBIfam" id="TIGR00952">
    <property type="entry name" value="S15_bact"/>
    <property type="match status" value="1"/>
</dbReference>
<dbReference type="SUPFAM" id="SSF50978">
    <property type="entry name" value="WD40 repeat-like"/>
    <property type="match status" value="1"/>
</dbReference>
<organism evidence="7 8">
    <name type="scientific">Chlorella sorokiniana</name>
    <name type="common">Freshwater green alga</name>
    <dbReference type="NCBI Taxonomy" id="3076"/>
    <lineage>
        <taxon>Eukaryota</taxon>
        <taxon>Viridiplantae</taxon>
        <taxon>Chlorophyta</taxon>
        <taxon>core chlorophytes</taxon>
        <taxon>Trebouxiophyceae</taxon>
        <taxon>Chlorellales</taxon>
        <taxon>Chlorellaceae</taxon>
        <taxon>Chlorella clade</taxon>
        <taxon>Chlorella</taxon>
    </lineage>
</organism>
<dbReference type="PANTHER" id="PTHR45389:SF1">
    <property type="entry name" value="WD REPEAT-CONTAINING PROTEIN RUP1"/>
    <property type="match status" value="1"/>
</dbReference>
<evidence type="ECO:0000256" key="2">
    <source>
        <dbReference type="ARBA" id="ARBA00022980"/>
    </source>
</evidence>
<dbReference type="PROSITE" id="PS50082">
    <property type="entry name" value="WD_REPEATS_2"/>
    <property type="match status" value="1"/>
</dbReference>
<feature type="region of interest" description="Disordered" evidence="6">
    <location>
        <begin position="177"/>
        <end position="216"/>
    </location>
</feature>
<sequence length="871" mass="91911">MLRGAQRLASSLLVQLDAACSSGSSWEALQRAGISGTAAAARRLYPPTEPVRPKDADSGVERPYLVDKFLAAELLNRADRNTLARQEVIREYERFPGDTGSTEVQVALLTRKIEEMAEHMRQHRKDYSSRRGLEAMLHQRRKLLQYLRRTSFDKYAVLISRIGLKDSYGPQDRFSSRYKGTLKGRPAASSTAANSTAPSAWEGREAGRGPGPRLQRCLSDHAASNLEDQEGMCRQPLGLAGPRGHSLPPPRPLLGGWRPEGLSASCDSSDCVYCAALARLRQPGSSVECWLRQKRSRSCTDLAGLGEGERPAPTSSSGREEPCSLARVPSATTLAAVVPDAMADSLWDHALLPEVPSAVPSAGGSLDPQQGPPQFKRQRRRAQQQDAAAGGVEPRGSASQPTSSSSSSEGSSASEGSSRGGRCTSSTRSHGSSSAAAATAAEAGSLPAATAAAWHPSWQAPSVLREVASFLPPAHHHRPRPGSSCCTDIVCALEFEEHGWLLASAGVSKQVRVYSLASRLQHPDDDSYLQPLRCHRMPSKLSCLAWNPDAPGTVTVADYDGVLSQVDMESGHLVAEVDEHSGRRVWSVHHSVQRPHLCASASEDGTVRLWGGPAMHTCIGALRPSASGAPACGVRLSPFDGNLAAVACADHSAYLYDLRRADRPLLQLAAHSRAVSYVRWLSASSLVTASTDATLALWQLPGPQAAAAAPPGLAAAGEQQQAVPALLPASGGSSSAAAAVLSQPVKRFRGHQNQKNFVGLSVRPEDGLMACGSEAPAAYAYHTAWSSPLAVHTFSSRPGASTGSGSSSGSDASPSPAVDDLFCSAVCLQPAMARPVGAPPLMATALSSGEVRVLELQRSVAAAAQRRCMDG</sequence>
<dbReference type="PANTHER" id="PTHR45389">
    <property type="entry name" value="WD REPEAT-CONTAINING PROTEIN RUP1"/>
    <property type="match status" value="1"/>
</dbReference>
<dbReference type="Pfam" id="PF00312">
    <property type="entry name" value="Ribosomal_S15"/>
    <property type="match status" value="1"/>
</dbReference>
<dbReference type="InterPro" id="IPR044616">
    <property type="entry name" value="RUP1/2"/>
</dbReference>
<evidence type="ECO:0000313" key="8">
    <source>
        <dbReference type="Proteomes" id="UP000239899"/>
    </source>
</evidence>
<feature type="region of interest" description="Disordered" evidence="6">
    <location>
        <begin position="358"/>
        <end position="438"/>
    </location>
</feature>
<dbReference type="Gene3D" id="1.10.287.10">
    <property type="entry name" value="S15/NS1, RNA-binding"/>
    <property type="match status" value="1"/>
</dbReference>
<keyword evidence="3" id="KW-0687">Ribonucleoprotein</keyword>
<comment type="similarity">
    <text evidence="1">Belongs to the universal ribosomal protein uS15 family.</text>
</comment>
<dbReference type="GO" id="GO:0006412">
    <property type="term" value="P:translation"/>
    <property type="evidence" value="ECO:0007669"/>
    <property type="project" value="InterPro"/>
</dbReference>
<reference evidence="7 8" key="1">
    <citation type="journal article" date="2018" name="Plant J.">
        <title>Genome sequences of Chlorella sorokiniana UTEX 1602 and Micractinium conductrix SAG 241.80: implications to maltose excretion by a green alga.</title>
        <authorList>
            <person name="Arriola M.B."/>
            <person name="Velmurugan N."/>
            <person name="Zhang Y."/>
            <person name="Plunkett M.H."/>
            <person name="Hondzo H."/>
            <person name="Barney B.M."/>
        </authorList>
    </citation>
    <scope>NUCLEOTIDE SEQUENCE [LARGE SCALE GENOMIC DNA]</scope>
    <source>
        <strain evidence="8">UTEX 1602</strain>
    </source>
</reference>
<dbReference type="STRING" id="3076.A0A2P6TKK2"/>
<dbReference type="PROSITE" id="PS00362">
    <property type="entry name" value="RIBOSOMAL_S15"/>
    <property type="match status" value="1"/>
</dbReference>
<evidence type="ECO:0000256" key="3">
    <source>
        <dbReference type="ARBA" id="ARBA00023274"/>
    </source>
</evidence>
<feature type="compositionally biased region" description="Low complexity" evidence="6">
    <location>
        <begin position="384"/>
        <end position="438"/>
    </location>
</feature>
<dbReference type="GO" id="GO:0003735">
    <property type="term" value="F:structural constituent of ribosome"/>
    <property type="evidence" value="ECO:0007669"/>
    <property type="project" value="InterPro"/>
</dbReference>
<dbReference type="GO" id="GO:0005737">
    <property type="term" value="C:cytoplasm"/>
    <property type="evidence" value="ECO:0007669"/>
    <property type="project" value="UniProtKB-ARBA"/>
</dbReference>